<dbReference type="AlphaFoldDB" id="A0AAJ1UD11"/>
<evidence type="ECO:0000256" key="7">
    <source>
        <dbReference type="ARBA" id="ARBA00022741"/>
    </source>
</evidence>
<dbReference type="GO" id="GO:0005737">
    <property type="term" value="C:cytoplasm"/>
    <property type="evidence" value="ECO:0007669"/>
    <property type="project" value="InterPro"/>
</dbReference>
<sequence length="771" mass="80996">MDDLRNGFFQECDELFEGLVEGLNALDEGRGSRETINAMFRAVHSIKGGAGAFKLDQLVSFAHAFETALDDIRLGKVAADAPVVALLFTASDHLSDLVEAARRGRDRGREADPDRASAVLRALKALSGGEGDASGDPTTAQSAVVAEFEAIKLDLGLDDPAVFAGAGHPAGAGGDGADRTGRFRIQFRAYRDLFETGNDPALLFRALGELGALSVRVDDSAVAPLGQFDWCEPVLNWTLDLVAKPGVAEDRLREVFEFVEEVCSFEIKRIPAAQSLSGQAETADLCAMLPGHSVGDAGGRTPPVAEPDLGDGAVSGNERAVCETTCGATTCGETVGQASAPADEGQIIGAVSAPPVSECAPLDGKGHTIRVDLQRVDRLINLVGELVISESMLSQSMGALPVSSTAEIDIAMGQLKQLSGMLQESVMAIRAQPVRGLFQRMSRILRESARQAGKSARLVTQGEATEVDKTVTERLVEPLTHMIRNAVDHGLEDADTRRARGKTERGTITLTAAHRSGRVVITLSDDGGGIDRDKVRAMAVEKGLIAPLETLSRSESDNLLFLSGFSTAGEVSNLSGRGVGMDVVRAEIQSLGGRVTLASVAGEGTTVTISLPLTLAVMEGMIVQTAGETIVVPATVLRETVLASEAVVHEVMNGDSVLQMRDGLVPIVDLGRALGYSAETGPLAAQSLLLIEDDAGNRTALAVDRMIDQREVVIKGLEQNFGQVPGIAAATILGDGRIALIVDIEQLLALPGSIAPPEVLQNAEARGARHV</sequence>
<dbReference type="EMBL" id="JANFFA010000005">
    <property type="protein sequence ID" value="MDQ2095713.1"/>
    <property type="molecule type" value="Genomic_DNA"/>
</dbReference>
<keyword evidence="5 12" id="KW-0597">Phosphoprotein</keyword>
<keyword evidence="4" id="KW-0145">Chemotaxis</keyword>
<reference evidence="16" key="2">
    <citation type="submission" date="2023-04" db="EMBL/GenBank/DDBJ databases">
        <title>'Rhodoalgimonas zhirmunskyi' gen. nov., isolated from a red alga.</title>
        <authorList>
            <person name="Nedashkovskaya O.I."/>
            <person name="Otstavnykh N.Y."/>
            <person name="Bystritskaya E.P."/>
            <person name="Balabanova L.A."/>
            <person name="Isaeva M.P."/>
        </authorList>
    </citation>
    <scope>NUCLEOTIDE SEQUENCE</scope>
    <source>
        <strain evidence="16">10Alg 79</strain>
    </source>
</reference>
<dbReference type="CDD" id="cd00731">
    <property type="entry name" value="CheA_reg"/>
    <property type="match status" value="1"/>
</dbReference>
<dbReference type="RefSeq" id="WP_317627334.1">
    <property type="nucleotide sequence ID" value="NZ_JANFFA010000005.1"/>
</dbReference>
<keyword evidence="10" id="KW-0902">Two-component regulatory system</keyword>
<dbReference type="InterPro" id="IPR004358">
    <property type="entry name" value="Sig_transdc_His_kin-like_C"/>
</dbReference>
<dbReference type="InterPro" id="IPR004105">
    <property type="entry name" value="CheA-like_dim"/>
</dbReference>
<dbReference type="SMART" id="SM01231">
    <property type="entry name" value="H-kinase_dim"/>
    <property type="match status" value="1"/>
</dbReference>
<dbReference type="InterPro" id="IPR051315">
    <property type="entry name" value="Bact_Chemotaxis_CheA"/>
</dbReference>
<keyword evidence="17" id="KW-1185">Reference proteome</keyword>
<accession>A0AAJ1UD11</accession>
<dbReference type="InterPro" id="IPR002545">
    <property type="entry name" value="CheW-lke_dom"/>
</dbReference>
<dbReference type="Pfam" id="PF02895">
    <property type="entry name" value="H-kinase_dim"/>
    <property type="match status" value="1"/>
</dbReference>
<dbReference type="Proteomes" id="UP001227162">
    <property type="component" value="Unassembled WGS sequence"/>
</dbReference>
<dbReference type="PROSITE" id="PS50894">
    <property type="entry name" value="HPT"/>
    <property type="match status" value="1"/>
</dbReference>
<dbReference type="PANTHER" id="PTHR43395:SF10">
    <property type="entry name" value="CHEMOTAXIS PROTEIN CHEA"/>
    <property type="match status" value="1"/>
</dbReference>
<dbReference type="SMART" id="SM00387">
    <property type="entry name" value="HATPase_c"/>
    <property type="match status" value="1"/>
</dbReference>
<feature type="modified residue" description="Phosphohistidine" evidence="12">
    <location>
        <position position="44"/>
    </location>
</feature>
<evidence type="ECO:0000256" key="2">
    <source>
        <dbReference type="ARBA" id="ARBA00012438"/>
    </source>
</evidence>
<dbReference type="PANTHER" id="PTHR43395">
    <property type="entry name" value="SENSOR HISTIDINE KINASE CHEA"/>
    <property type="match status" value="1"/>
</dbReference>
<dbReference type="SUPFAM" id="SSF47226">
    <property type="entry name" value="Histidine-containing phosphotransfer domain, HPT domain"/>
    <property type="match status" value="1"/>
</dbReference>
<dbReference type="PROSITE" id="PS50109">
    <property type="entry name" value="HIS_KIN"/>
    <property type="match status" value="1"/>
</dbReference>
<dbReference type="InterPro" id="IPR005467">
    <property type="entry name" value="His_kinase_dom"/>
</dbReference>
<reference evidence="16" key="1">
    <citation type="submission" date="2022-07" db="EMBL/GenBank/DDBJ databases">
        <authorList>
            <person name="Otstavnykh N."/>
            <person name="Isaeva M."/>
            <person name="Bystritskaya E."/>
        </authorList>
    </citation>
    <scope>NUCLEOTIDE SEQUENCE</scope>
    <source>
        <strain evidence="16">10Alg 79</strain>
    </source>
</reference>
<dbReference type="Gene3D" id="1.10.287.560">
    <property type="entry name" value="Histidine kinase CheA-like, homodimeric domain"/>
    <property type="match status" value="1"/>
</dbReference>
<dbReference type="InterPro" id="IPR037006">
    <property type="entry name" value="CheA-like_homodim_sf"/>
</dbReference>
<comment type="caution">
    <text evidence="16">The sequence shown here is derived from an EMBL/GenBank/DDBJ whole genome shotgun (WGS) entry which is preliminary data.</text>
</comment>
<keyword evidence="8" id="KW-0418">Kinase</keyword>
<comment type="catalytic activity">
    <reaction evidence="1">
        <text>ATP + protein L-histidine = ADP + protein N-phospho-L-histidine.</text>
        <dbReference type="EC" id="2.7.13.3"/>
    </reaction>
</comment>
<evidence type="ECO:0000256" key="4">
    <source>
        <dbReference type="ARBA" id="ARBA00022500"/>
    </source>
</evidence>
<organism evidence="16 17">
    <name type="scientific">Rhodalgimonas zhirmunskyi</name>
    <dbReference type="NCBI Taxonomy" id="2964767"/>
    <lineage>
        <taxon>Bacteria</taxon>
        <taxon>Pseudomonadati</taxon>
        <taxon>Pseudomonadota</taxon>
        <taxon>Alphaproteobacteria</taxon>
        <taxon>Rhodobacterales</taxon>
        <taxon>Roseobacteraceae</taxon>
        <taxon>Rhodalgimonas</taxon>
    </lineage>
</organism>
<dbReference type="Gene3D" id="2.30.30.40">
    <property type="entry name" value="SH3 Domains"/>
    <property type="match status" value="1"/>
</dbReference>
<dbReference type="CDD" id="cd16916">
    <property type="entry name" value="HATPase_CheA-like"/>
    <property type="match status" value="1"/>
</dbReference>
<dbReference type="FunFam" id="3.30.565.10:FF:000016">
    <property type="entry name" value="Chemotaxis protein CheA, putative"/>
    <property type="match status" value="1"/>
</dbReference>
<dbReference type="PROSITE" id="PS50851">
    <property type="entry name" value="CHEW"/>
    <property type="match status" value="1"/>
</dbReference>
<dbReference type="SUPFAM" id="SSF50341">
    <property type="entry name" value="CheW-like"/>
    <property type="match status" value="1"/>
</dbReference>
<name>A0AAJ1UD11_9RHOB</name>
<evidence type="ECO:0000256" key="3">
    <source>
        <dbReference type="ARBA" id="ARBA00021495"/>
    </source>
</evidence>
<evidence type="ECO:0000256" key="9">
    <source>
        <dbReference type="ARBA" id="ARBA00022840"/>
    </source>
</evidence>
<dbReference type="InterPro" id="IPR003594">
    <property type="entry name" value="HATPase_dom"/>
</dbReference>
<dbReference type="PRINTS" id="PR00344">
    <property type="entry name" value="BCTRLSENSOR"/>
</dbReference>
<dbReference type="Gene3D" id="3.30.565.10">
    <property type="entry name" value="Histidine kinase-like ATPase, C-terminal domain"/>
    <property type="match status" value="1"/>
</dbReference>
<evidence type="ECO:0000259" key="14">
    <source>
        <dbReference type="PROSITE" id="PS50851"/>
    </source>
</evidence>
<gene>
    <name evidence="16" type="ORF">NOI20_16465</name>
</gene>
<evidence type="ECO:0000313" key="16">
    <source>
        <dbReference type="EMBL" id="MDQ2095713.1"/>
    </source>
</evidence>
<evidence type="ECO:0000256" key="8">
    <source>
        <dbReference type="ARBA" id="ARBA00022777"/>
    </source>
</evidence>
<proteinExistence type="predicted"/>
<protein>
    <recommendedName>
        <fullName evidence="3">Chemotaxis protein CheA</fullName>
        <ecNumber evidence="2">2.7.13.3</ecNumber>
    </recommendedName>
</protein>
<evidence type="ECO:0000256" key="1">
    <source>
        <dbReference type="ARBA" id="ARBA00000085"/>
    </source>
</evidence>
<dbReference type="GO" id="GO:0005524">
    <property type="term" value="F:ATP binding"/>
    <property type="evidence" value="ECO:0007669"/>
    <property type="project" value="UniProtKB-KW"/>
</dbReference>
<keyword evidence="9" id="KW-0067">ATP-binding</keyword>
<dbReference type="SMART" id="SM00073">
    <property type="entry name" value="HPT"/>
    <property type="match status" value="1"/>
</dbReference>
<comment type="function">
    <text evidence="11">Involved in the transmission of sensory signals from the chemoreceptors to the flagellar motors. CheA is autophosphorylated; it can transfer its phosphate group to either CheB or CheY.</text>
</comment>
<dbReference type="Pfam" id="PF01584">
    <property type="entry name" value="CheW"/>
    <property type="match status" value="1"/>
</dbReference>
<evidence type="ECO:0000313" key="17">
    <source>
        <dbReference type="Proteomes" id="UP001227162"/>
    </source>
</evidence>
<dbReference type="FunFam" id="2.30.30.40:FF:000048">
    <property type="entry name" value="Chemotaxis protein CheA, putative"/>
    <property type="match status" value="1"/>
</dbReference>
<dbReference type="GO" id="GO:0000155">
    <property type="term" value="F:phosphorelay sensor kinase activity"/>
    <property type="evidence" value="ECO:0007669"/>
    <property type="project" value="InterPro"/>
</dbReference>
<feature type="domain" description="HPt" evidence="15">
    <location>
        <begin position="1"/>
        <end position="101"/>
    </location>
</feature>
<dbReference type="CDD" id="cd00088">
    <property type="entry name" value="HPT"/>
    <property type="match status" value="1"/>
</dbReference>
<evidence type="ECO:0000256" key="6">
    <source>
        <dbReference type="ARBA" id="ARBA00022679"/>
    </source>
</evidence>
<dbReference type="SUPFAM" id="SSF55874">
    <property type="entry name" value="ATPase domain of HSP90 chaperone/DNA topoisomerase II/histidine kinase"/>
    <property type="match status" value="1"/>
</dbReference>
<dbReference type="SUPFAM" id="SSF47384">
    <property type="entry name" value="Homodimeric domain of signal transducing histidine kinase"/>
    <property type="match status" value="1"/>
</dbReference>
<evidence type="ECO:0000259" key="15">
    <source>
        <dbReference type="PROSITE" id="PS50894"/>
    </source>
</evidence>
<evidence type="ECO:0000256" key="10">
    <source>
        <dbReference type="ARBA" id="ARBA00023012"/>
    </source>
</evidence>
<dbReference type="InterPro" id="IPR036097">
    <property type="entry name" value="HisK_dim/P_sf"/>
</dbReference>
<evidence type="ECO:0000256" key="5">
    <source>
        <dbReference type="ARBA" id="ARBA00022553"/>
    </source>
</evidence>
<dbReference type="InterPro" id="IPR036641">
    <property type="entry name" value="HPT_dom_sf"/>
</dbReference>
<dbReference type="Gene3D" id="1.20.120.160">
    <property type="entry name" value="HPT domain"/>
    <property type="match status" value="1"/>
</dbReference>
<keyword evidence="7" id="KW-0547">Nucleotide-binding</keyword>
<keyword evidence="6" id="KW-0808">Transferase</keyword>
<dbReference type="Pfam" id="PF02518">
    <property type="entry name" value="HATPase_c"/>
    <property type="match status" value="1"/>
</dbReference>
<dbReference type="InterPro" id="IPR036061">
    <property type="entry name" value="CheW-like_dom_sf"/>
</dbReference>
<dbReference type="InterPro" id="IPR036890">
    <property type="entry name" value="HATPase_C_sf"/>
</dbReference>
<dbReference type="InterPro" id="IPR008207">
    <property type="entry name" value="Sig_transdc_His_kin_Hpt_dom"/>
</dbReference>
<dbReference type="SMART" id="SM00260">
    <property type="entry name" value="CheW"/>
    <property type="match status" value="1"/>
</dbReference>
<evidence type="ECO:0000256" key="11">
    <source>
        <dbReference type="ARBA" id="ARBA00035100"/>
    </source>
</evidence>
<dbReference type="EC" id="2.7.13.3" evidence="2"/>
<feature type="domain" description="CheW-like" evidence="14">
    <location>
        <begin position="617"/>
        <end position="753"/>
    </location>
</feature>
<evidence type="ECO:0000259" key="13">
    <source>
        <dbReference type="PROSITE" id="PS50109"/>
    </source>
</evidence>
<feature type="domain" description="Histidine kinase" evidence="13">
    <location>
        <begin position="364"/>
        <end position="615"/>
    </location>
</feature>
<dbReference type="GO" id="GO:0006935">
    <property type="term" value="P:chemotaxis"/>
    <property type="evidence" value="ECO:0007669"/>
    <property type="project" value="UniProtKB-KW"/>
</dbReference>
<dbReference type="Pfam" id="PF01627">
    <property type="entry name" value="Hpt"/>
    <property type="match status" value="1"/>
</dbReference>
<evidence type="ECO:0000256" key="12">
    <source>
        <dbReference type="PROSITE-ProRule" id="PRU00110"/>
    </source>
</evidence>